<name>A0A5K7ZE05_9BACT</name>
<gene>
    <name evidence="2" type="ORF">DSCW_64770</name>
</gene>
<accession>A0A5K7ZE05</accession>
<dbReference type="Proteomes" id="UP000427769">
    <property type="component" value="Chromosome"/>
</dbReference>
<dbReference type="AlphaFoldDB" id="A0A5K7ZE05"/>
<dbReference type="EMBL" id="AP021875">
    <property type="protein sequence ID" value="BBO79060.1"/>
    <property type="molecule type" value="Genomic_DNA"/>
</dbReference>
<reference evidence="2 3" key="1">
    <citation type="submission" date="2019-11" db="EMBL/GenBank/DDBJ databases">
        <title>Comparative genomics of hydrocarbon-degrading Desulfosarcina strains.</title>
        <authorList>
            <person name="Watanabe M."/>
            <person name="Kojima H."/>
            <person name="Fukui M."/>
        </authorList>
    </citation>
    <scope>NUCLEOTIDE SEQUENCE [LARGE SCALE GENOMIC DNA]</scope>
    <source>
        <strain evidence="2 3">PP31</strain>
    </source>
</reference>
<protein>
    <submittedName>
        <fullName evidence="2">Uncharacterized protein</fullName>
    </submittedName>
</protein>
<evidence type="ECO:0000313" key="2">
    <source>
        <dbReference type="EMBL" id="BBO79060.1"/>
    </source>
</evidence>
<sequence length="50" mass="5592">MGRLSNSWTLPFRPPHPEATNANAENKIDRNTVSGLEYFIGTPQGVMVNY</sequence>
<dbReference type="KEGG" id="dwd:DSCW_64770"/>
<keyword evidence="3" id="KW-1185">Reference proteome</keyword>
<organism evidence="2 3">
    <name type="scientific">Desulfosarcina widdelii</name>
    <dbReference type="NCBI Taxonomy" id="947919"/>
    <lineage>
        <taxon>Bacteria</taxon>
        <taxon>Pseudomonadati</taxon>
        <taxon>Thermodesulfobacteriota</taxon>
        <taxon>Desulfobacteria</taxon>
        <taxon>Desulfobacterales</taxon>
        <taxon>Desulfosarcinaceae</taxon>
        <taxon>Desulfosarcina</taxon>
    </lineage>
</organism>
<feature type="region of interest" description="Disordered" evidence="1">
    <location>
        <begin position="1"/>
        <end position="25"/>
    </location>
</feature>
<proteinExistence type="predicted"/>
<evidence type="ECO:0000313" key="3">
    <source>
        <dbReference type="Proteomes" id="UP000427769"/>
    </source>
</evidence>
<evidence type="ECO:0000256" key="1">
    <source>
        <dbReference type="SAM" id="MobiDB-lite"/>
    </source>
</evidence>